<feature type="region of interest" description="Disordered" evidence="1">
    <location>
        <begin position="232"/>
        <end position="272"/>
    </location>
</feature>
<gene>
    <name evidence="2" type="ORF">VKT23_008595</name>
</gene>
<organism evidence="2 3">
    <name type="scientific">Marasmiellus scandens</name>
    <dbReference type="NCBI Taxonomy" id="2682957"/>
    <lineage>
        <taxon>Eukaryota</taxon>
        <taxon>Fungi</taxon>
        <taxon>Dikarya</taxon>
        <taxon>Basidiomycota</taxon>
        <taxon>Agaricomycotina</taxon>
        <taxon>Agaricomycetes</taxon>
        <taxon>Agaricomycetidae</taxon>
        <taxon>Agaricales</taxon>
        <taxon>Marasmiineae</taxon>
        <taxon>Omphalotaceae</taxon>
        <taxon>Marasmiellus</taxon>
    </lineage>
</organism>
<feature type="region of interest" description="Disordered" evidence="1">
    <location>
        <begin position="198"/>
        <end position="219"/>
    </location>
</feature>
<protein>
    <recommendedName>
        <fullName evidence="4">Retrotransposon Copia-like N-terminal domain-containing protein</fullName>
    </recommendedName>
</protein>
<proteinExistence type="predicted"/>
<dbReference type="Proteomes" id="UP001498398">
    <property type="component" value="Unassembled WGS sequence"/>
</dbReference>
<evidence type="ECO:0000313" key="2">
    <source>
        <dbReference type="EMBL" id="KAK7461417.1"/>
    </source>
</evidence>
<feature type="region of interest" description="Disordered" evidence="1">
    <location>
        <begin position="1"/>
        <end position="67"/>
    </location>
</feature>
<evidence type="ECO:0008006" key="4">
    <source>
        <dbReference type="Google" id="ProtNLM"/>
    </source>
</evidence>
<accession>A0ABR1JHI0</accession>
<keyword evidence="3" id="KW-1185">Reference proteome</keyword>
<sequence length="523" mass="57744">MDFNSRPRTAFASSGPNVLGSGDVPAPAHNESPGIDFIPNLQHPFPVQSSTTAPSYDLPQAYTPYTPPPLPPSRSALLSPIDISFNHNTNPSRTSSFMIDLNDDLNQPMSSPTPTPSPTRRAYVETVIHNSPRHDIPPSPAQFNHNPPLWNSPRHAAPYEALSRSYGGVSPGQHISPVSQDYAQRGSPVPQVFTVPRTPPHSGGVHTPTHLGSPSRYHPSISREHTGLPFSTGPPSLHHRTSFEGYPDTSVHPHSQHASLHTPALTPHSSHEALSVDTVPPAVEYCLPEPTQAAITIAQGTMKDIEVLKNAENFVTWESQVLNIITSLSLTGHICNNPSTTEPRMIYNSPVIPPTNPNSPTFLSWRRNDQIVSGFILQRLAPEVRRGVLPALTQGRPTTAREHWEHIQRRWGLANDVQVKATLRRLFATKAQSINDLDVYVTKYRNNVNLISGSRRGLDWSDILQNLADGLPRHLPLISPIYLAISRHADLGPDLCDRSHFESATLELQNLWVRESSTYEKKQ</sequence>
<dbReference type="EMBL" id="JBANRG010000013">
    <property type="protein sequence ID" value="KAK7461417.1"/>
    <property type="molecule type" value="Genomic_DNA"/>
</dbReference>
<reference evidence="2 3" key="1">
    <citation type="submission" date="2024-01" db="EMBL/GenBank/DDBJ databases">
        <title>A draft genome for the cacao thread blight pathogen Marasmiellus scandens.</title>
        <authorList>
            <person name="Baruah I.K."/>
            <person name="Leung J."/>
            <person name="Bukari Y."/>
            <person name="Amoako-Attah I."/>
            <person name="Meinhardt L.W."/>
            <person name="Bailey B.A."/>
            <person name="Cohen S.P."/>
        </authorList>
    </citation>
    <scope>NUCLEOTIDE SEQUENCE [LARGE SCALE GENOMIC DNA]</scope>
    <source>
        <strain evidence="2 3">GH-19</strain>
    </source>
</reference>
<comment type="caution">
    <text evidence="2">The sequence shown here is derived from an EMBL/GenBank/DDBJ whole genome shotgun (WGS) entry which is preliminary data.</text>
</comment>
<evidence type="ECO:0000256" key="1">
    <source>
        <dbReference type="SAM" id="MobiDB-lite"/>
    </source>
</evidence>
<evidence type="ECO:0000313" key="3">
    <source>
        <dbReference type="Proteomes" id="UP001498398"/>
    </source>
</evidence>
<name>A0ABR1JHI0_9AGAR</name>